<evidence type="ECO:0000256" key="1">
    <source>
        <dbReference type="ARBA" id="ARBA00022679"/>
    </source>
</evidence>
<dbReference type="Pfam" id="PF00294">
    <property type="entry name" value="PfkB"/>
    <property type="match status" value="1"/>
</dbReference>
<keyword evidence="1 4" id="KW-0808">Transferase</keyword>
<dbReference type="InterPro" id="IPR002173">
    <property type="entry name" value="Carboh/pur_kinase_PfkB_CS"/>
</dbReference>
<feature type="domain" description="Carbohydrate kinase PfkB" evidence="3">
    <location>
        <begin position="6"/>
        <end position="72"/>
    </location>
</feature>
<dbReference type="GO" id="GO:0050225">
    <property type="term" value="F:pseudouridine kinase activity"/>
    <property type="evidence" value="ECO:0007669"/>
    <property type="project" value="UniProtKB-EC"/>
</dbReference>
<name>A0A4U9WF82_SERFO</name>
<dbReference type="AlphaFoldDB" id="A0A4U9WF82"/>
<evidence type="ECO:0000313" key="4">
    <source>
        <dbReference type="EMBL" id="VTR57632.1"/>
    </source>
</evidence>
<keyword evidence="2 4" id="KW-0418">Kinase</keyword>
<protein>
    <submittedName>
        <fullName evidence="4">Pseudouridine kinase</fullName>
        <ecNumber evidence="4">2.7.1.83</ecNumber>
    </submittedName>
</protein>
<proteinExistence type="predicted"/>
<sequence length="88" mass="9520">MKISQASDAPAVAQWFHHQGVQRLALSMGSHGVYFSEVDGQHGWSAPLPTQVVNVTGAGDAMMAGLVSCWLEDFHSITVFVLPRAVRQ</sequence>
<evidence type="ECO:0000256" key="2">
    <source>
        <dbReference type="ARBA" id="ARBA00022777"/>
    </source>
</evidence>
<accession>A0A4U9WF82</accession>
<dbReference type="SUPFAM" id="SSF53613">
    <property type="entry name" value="Ribokinase-like"/>
    <property type="match status" value="1"/>
</dbReference>
<dbReference type="Gene3D" id="3.40.1190.20">
    <property type="match status" value="1"/>
</dbReference>
<reference evidence="4" key="1">
    <citation type="submission" date="2019-05" db="EMBL/GenBank/DDBJ databases">
        <authorList>
            <consortium name="Pathogen Informatics"/>
        </authorList>
    </citation>
    <scope>NUCLEOTIDE SEQUENCE [LARGE SCALE GENOMIC DNA]</scope>
    <source>
        <strain evidence="4">NCTC12965</strain>
    </source>
</reference>
<dbReference type="EMBL" id="CABEEZ010000146">
    <property type="protein sequence ID" value="VTR57632.1"/>
    <property type="molecule type" value="Genomic_DNA"/>
</dbReference>
<dbReference type="InterPro" id="IPR011611">
    <property type="entry name" value="PfkB_dom"/>
</dbReference>
<dbReference type="EC" id="2.7.1.83" evidence="4"/>
<organism evidence="4">
    <name type="scientific">Serratia fonticola</name>
    <dbReference type="NCBI Taxonomy" id="47917"/>
    <lineage>
        <taxon>Bacteria</taxon>
        <taxon>Pseudomonadati</taxon>
        <taxon>Pseudomonadota</taxon>
        <taxon>Gammaproteobacteria</taxon>
        <taxon>Enterobacterales</taxon>
        <taxon>Yersiniaceae</taxon>
        <taxon>Serratia</taxon>
    </lineage>
</organism>
<evidence type="ECO:0000259" key="3">
    <source>
        <dbReference type="Pfam" id="PF00294"/>
    </source>
</evidence>
<dbReference type="PROSITE" id="PS00584">
    <property type="entry name" value="PFKB_KINASES_2"/>
    <property type="match status" value="1"/>
</dbReference>
<gene>
    <name evidence="4" type="primary">psuK_1</name>
    <name evidence="4" type="ORF">NCTC12965_07449</name>
</gene>
<dbReference type="InterPro" id="IPR029056">
    <property type="entry name" value="Ribokinase-like"/>
</dbReference>